<dbReference type="EMBL" id="DPVG01000062">
    <property type="protein sequence ID" value="HCK23493.1"/>
    <property type="molecule type" value="Genomic_DNA"/>
</dbReference>
<accession>A0A3D2SB88</accession>
<dbReference type="RefSeq" id="WP_276965575.1">
    <property type="nucleotide sequence ID" value="NZ_CANRGK010000029.1"/>
</dbReference>
<evidence type="ECO:0000313" key="1">
    <source>
        <dbReference type="EMBL" id="HCK23493.1"/>
    </source>
</evidence>
<proteinExistence type="predicted"/>
<protein>
    <submittedName>
        <fullName evidence="1">Uncharacterized protein</fullName>
    </submittedName>
</protein>
<sequence>MLNRAKRKYRLRIGIAWVLLLTLMPFHVVKAFHFHEPCTSAACHHDCEEDSNSSRPDSCPICHFTLSPFVQVSSLQLCFIAELLPYKVPVFENKGTFSFSYSRGMRAPPAVG</sequence>
<organism evidence="1 2">
    <name type="scientific">Bacteroides graminisolvens</name>
    <dbReference type="NCBI Taxonomy" id="477666"/>
    <lineage>
        <taxon>Bacteria</taxon>
        <taxon>Pseudomonadati</taxon>
        <taxon>Bacteroidota</taxon>
        <taxon>Bacteroidia</taxon>
        <taxon>Bacteroidales</taxon>
        <taxon>Bacteroidaceae</taxon>
        <taxon>Bacteroides</taxon>
    </lineage>
</organism>
<evidence type="ECO:0000313" key="2">
    <source>
        <dbReference type="Proteomes" id="UP000263098"/>
    </source>
</evidence>
<name>A0A3D2SB88_9BACE</name>
<reference evidence="1 2" key="1">
    <citation type="journal article" date="2018" name="Nat. Biotechnol.">
        <title>A standardized bacterial taxonomy based on genome phylogeny substantially revises the tree of life.</title>
        <authorList>
            <person name="Parks D.H."/>
            <person name="Chuvochina M."/>
            <person name="Waite D.W."/>
            <person name="Rinke C."/>
            <person name="Skarshewski A."/>
            <person name="Chaumeil P.A."/>
            <person name="Hugenholtz P."/>
        </authorList>
    </citation>
    <scope>NUCLEOTIDE SEQUENCE [LARGE SCALE GENOMIC DNA]</scope>
    <source>
        <strain evidence="1">UBA9667</strain>
    </source>
</reference>
<comment type="caution">
    <text evidence="1">The sequence shown here is derived from an EMBL/GenBank/DDBJ whole genome shotgun (WGS) entry which is preliminary data.</text>
</comment>
<dbReference type="Proteomes" id="UP000263098">
    <property type="component" value="Unassembled WGS sequence"/>
</dbReference>
<dbReference type="AlphaFoldDB" id="A0A3D2SB88"/>
<gene>
    <name evidence="1" type="ORF">DHW31_01690</name>
</gene>